<evidence type="ECO:0000313" key="2">
    <source>
        <dbReference type="EMBL" id="ATU82797.1"/>
    </source>
</evidence>
<dbReference type="AlphaFoldDB" id="A0A2K8JWK5"/>
<sequence>MSSCHCFVPLMPWFVLAHLLLFRTLTLHVLSHEVISKLYPLRFERPEQKTPLVFPPTAALSNEQRFFVPFSMAVLSQAKFCANR</sequence>
<protein>
    <recommendedName>
        <fullName evidence="3">Secreted protein</fullName>
    </recommendedName>
</protein>
<proteinExistence type="evidence at transcript level"/>
<dbReference type="EMBL" id="KY031046">
    <property type="protein sequence ID" value="ATU82797.1"/>
    <property type="molecule type" value="mRNA"/>
</dbReference>
<accession>A0A2K8JWK5</accession>
<evidence type="ECO:0000256" key="1">
    <source>
        <dbReference type="SAM" id="SignalP"/>
    </source>
</evidence>
<feature type="signal peptide" evidence="1">
    <location>
        <begin position="1"/>
        <end position="31"/>
    </location>
</feature>
<reference evidence="2" key="1">
    <citation type="submission" date="2016-10" db="EMBL/GenBank/DDBJ databases">
        <title>The assassin bug Pristhesancus plagipennis produces two different types of venom.</title>
        <authorList>
            <person name="Walker A.A."/>
            <person name="Herzig V."/>
            <person name="Jin J."/>
            <person name="Fry B.G."/>
            <person name="King G.F."/>
        </authorList>
    </citation>
    <scope>NUCLEOTIDE SEQUENCE</scope>
    <source>
        <tissue evidence="2">Venom/labial glands</tissue>
    </source>
</reference>
<name>A0A2K8JWK5_PRIPG</name>
<organism evidence="2">
    <name type="scientific">Pristhesancus plagipennis</name>
    <name type="common">Common assassin bug</name>
    <dbReference type="NCBI Taxonomy" id="1955184"/>
    <lineage>
        <taxon>Eukaryota</taxon>
        <taxon>Metazoa</taxon>
        <taxon>Ecdysozoa</taxon>
        <taxon>Arthropoda</taxon>
        <taxon>Hexapoda</taxon>
        <taxon>Insecta</taxon>
        <taxon>Pterygota</taxon>
        <taxon>Neoptera</taxon>
        <taxon>Paraneoptera</taxon>
        <taxon>Hemiptera</taxon>
        <taxon>Heteroptera</taxon>
        <taxon>Panheteroptera</taxon>
        <taxon>Cimicomorpha</taxon>
        <taxon>Reduviidae</taxon>
        <taxon>Harpactorinae</taxon>
        <taxon>Harpactorini</taxon>
        <taxon>Pristhesancus</taxon>
    </lineage>
</organism>
<feature type="chain" id="PRO_5014959625" description="Secreted protein" evidence="1">
    <location>
        <begin position="32"/>
        <end position="84"/>
    </location>
</feature>
<evidence type="ECO:0008006" key="3">
    <source>
        <dbReference type="Google" id="ProtNLM"/>
    </source>
</evidence>
<keyword evidence="1" id="KW-0732">Signal</keyword>